<evidence type="ECO:0000313" key="2">
    <source>
        <dbReference type="Proteomes" id="UP000176631"/>
    </source>
</evidence>
<organism evidence="1 2">
    <name type="scientific">Candidatus Woykebacteria bacterium RBG_13_40_15</name>
    <dbReference type="NCBI Taxonomy" id="1802593"/>
    <lineage>
        <taxon>Bacteria</taxon>
        <taxon>Candidatus Woykeibacteriota</taxon>
    </lineage>
</organism>
<dbReference type="EMBL" id="MHCP01000014">
    <property type="protein sequence ID" value="OGY24266.1"/>
    <property type="molecule type" value="Genomic_DNA"/>
</dbReference>
<name>A0A1G1W9A5_9BACT</name>
<dbReference type="AlphaFoldDB" id="A0A1G1W9A5"/>
<dbReference type="Proteomes" id="UP000176631">
    <property type="component" value="Unassembled WGS sequence"/>
</dbReference>
<comment type="caution">
    <text evidence="1">The sequence shown here is derived from an EMBL/GenBank/DDBJ whole genome shotgun (WGS) entry which is preliminary data.</text>
</comment>
<proteinExistence type="predicted"/>
<sequence length="76" mass="8531">MAREYQVAYKYKSKQAASTAYSASHGIALANGARAYSLILDRVPHVLIESDKPLSEDVIRRLDEANSEGERIHERI</sequence>
<reference evidence="1 2" key="1">
    <citation type="journal article" date="2016" name="Nat. Commun.">
        <title>Thousands of microbial genomes shed light on interconnected biogeochemical processes in an aquifer system.</title>
        <authorList>
            <person name="Anantharaman K."/>
            <person name="Brown C.T."/>
            <person name="Hug L.A."/>
            <person name="Sharon I."/>
            <person name="Castelle C.J."/>
            <person name="Probst A.J."/>
            <person name="Thomas B.C."/>
            <person name="Singh A."/>
            <person name="Wilkins M.J."/>
            <person name="Karaoz U."/>
            <person name="Brodie E.L."/>
            <person name="Williams K.H."/>
            <person name="Hubbard S.S."/>
            <person name="Banfield J.F."/>
        </authorList>
    </citation>
    <scope>NUCLEOTIDE SEQUENCE [LARGE SCALE GENOMIC DNA]</scope>
</reference>
<accession>A0A1G1W9A5</accession>
<protein>
    <submittedName>
        <fullName evidence="1">Uncharacterized protein</fullName>
    </submittedName>
</protein>
<dbReference type="STRING" id="1802593.A2172_00140"/>
<gene>
    <name evidence="1" type="ORF">A2172_00140</name>
</gene>
<evidence type="ECO:0000313" key="1">
    <source>
        <dbReference type="EMBL" id="OGY24266.1"/>
    </source>
</evidence>